<dbReference type="Pfam" id="PF02463">
    <property type="entry name" value="SMC_N"/>
    <property type="match status" value="1"/>
</dbReference>
<keyword evidence="8" id="KW-0226">DNA condensation</keyword>
<evidence type="ECO:0000313" key="15">
    <source>
        <dbReference type="Proteomes" id="UP000193642"/>
    </source>
</evidence>
<dbReference type="PIRSF" id="PIRSF005719">
    <property type="entry name" value="SMC"/>
    <property type="match status" value="1"/>
</dbReference>
<dbReference type="FunFam" id="3.40.50.300:FF:000481">
    <property type="entry name" value="Structural maintenance of chromosomes 4"/>
    <property type="match status" value="1"/>
</dbReference>
<keyword evidence="4" id="KW-0547">Nucleotide-binding</keyword>
<dbReference type="GO" id="GO:0007076">
    <property type="term" value="P:mitotic chromosome condensation"/>
    <property type="evidence" value="ECO:0007669"/>
    <property type="project" value="TreeGrafter"/>
</dbReference>
<evidence type="ECO:0000313" key="14">
    <source>
        <dbReference type="EMBL" id="ORY52011.1"/>
    </source>
</evidence>
<dbReference type="GO" id="GO:0000796">
    <property type="term" value="C:condensin complex"/>
    <property type="evidence" value="ECO:0007669"/>
    <property type="project" value="TreeGrafter"/>
</dbReference>
<dbReference type="InterPro" id="IPR036277">
    <property type="entry name" value="SMC_hinge_sf"/>
</dbReference>
<dbReference type="Pfam" id="PF06470">
    <property type="entry name" value="SMC_hinge"/>
    <property type="match status" value="1"/>
</dbReference>
<proteinExistence type="inferred from homology"/>
<dbReference type="AlphaFoldDB" id="A0A1Y2CY97"/>
<dbReference type="InterPro" id="IPR010935">
    <property type="entry name" value="SMC_hinge"/>
</dbReference>
<feature type="coiled-coil region" evidence="12">
    <location>
        <begin position="919"/>
        <end position="1030"/>
    </location>
</feature>
<dbReference type="PANTHER" id="PTHR18937">
    <property type="entry name" value="STRUCTURAL MAINTENANCE OF CHROMOSOMES SMC FAMILY MEMBER"/>
    <property type="match status" value="1"/>
</dbReference>
<gene>
    <name evidence="14" type="ORF">BCR33DRAFT_712222</name>
</gene>
<dbReference type="OrthoDB" id="5575062at2759"/>
<evidence type="ECO:0000256" key="6">
    <source>
        <dbReference type="ARBA" id="ARBA00022840"/>
    </source>
</evidence>
<protein>
    <recommendedName>
        <fullName evidence="11">Structural maintenance of chromosomes protein</fullName>
    </recommendedName>
</protein>
<comment type="similarity">
    <text evidence="2">Belongs to the SMC family. SMC4 subfamily.</text>
</comment>
<evidence type="ECO:0000256" key="11">
    <source>
        <dbReference type="PIRNR" id="PIRNR005719"/>
    </source>
</evidence>
<dbReference type="SUPFAM" id="SSF75553">
    <property type="entry name" value="Smc hinge domain"/>
    <property type="match status" value="1"/>
</dbReference>
<feature type="coiled-coil region" evidence="12">
    <location>
        <begin position="332"/>
        <end position="387"/>
    </location>
</feature>
<feature type="domain" description="SMC hinge" evidence="13">
    <location>
        <begin position="597"/>
        <end position="710"/>
    </location>
</feature>
<dbReference type="GO" id="GO:0016887">
    <property type="term" value="F:ATP hydrolysis activity"/>
    <property type="evidence" value="ECO:0007669"/>
    <property type="project" value="InterPro"/>
</dbReference>
<organism evidence="14 15">
    <name type="scientific">Rhizoclosmatium globosum</name>
    <dbReference type="NCBI Taxonomy" id="329046"/>
    <lineage>
        <taxon>Eukaryota</taxon>
        <taxon>Fungi</taxon>
        <taxon>Fungi incertae sedis</taxon>
        <taxon>Chytridiomycota</taxon>
        <taxon>Chytridiomycota incertae sedis</taxon>
        <taxon>Chytridiomycetes</taxon>
        <taxon>Chytridiales</taxon>
        <taxon>Chytriomycetaceae</taxon>
        <taxon>Rhizoclosmatium</taxon>
    </lineage>
</organism>
<keyword evidence="7 12" id="KW-0175">Coiled coil</keyword>
<sequence>MLAAAAAATDSVATDSATTTTTAPVVVVKTEPMPSSSAAVAAQLAALSLRDQDAPPADATPRLMIAKLILRNFKSYAGAVEIGPFHKSFTSIVGPNGSGKSNVIDALLFVFGFKAKKMRQGKLSDLIHKSAQYPDLESAGVEVHFHEIVDLAGPDDYRVVPDSQLVVSRTVEKSKTDKSTYRINGRTSSFGEVTDLLKGKGVDLDHKRFLILQGEVESIALMKPKAPSEHEDGLLEYMEDIIGTSKYKEQIESLGKDLDAVSEEREEKLHRLKIVEKEKASLEPKKLEAEQFIEAENELVVKRNQLHQLDRYEKTMEAENCGKEIVELNTHLEQERANFSAISKEVGELEKRYKSVSQEYSEMFENTEALKKEAQKTDRKEVELREKEKHLVAKKKKAEKTLKQDVFTMNDHKTWMKNFDSDLEKTEKEVNELNERLAKEEKELESISETLKGKTQVFQAEIEKKQVELLPWVEKINERQSKMDVAHSELEILVKKSEAAQMALAQAQKSLAEFRVVHAEKVAKIQEETENLEEFKSLLEQLNNKLQKYIEKEANLKAQVNTSRDKVAEARMSMQSSQSRNAILSNLLKQKQSGKIPGICGRLGDLGVIDDKYDVAITTACGALNNIVVDTVECAQKCIEFLKVQNLGVATFICLDKAQPMNNAKFTAPENSKRLFDLVTPKESRYKPIFYQVLRDTLVTKDLKLANNIAFGGPVRFRVVTLEGQLIDASGTMSGGGGRPQCGGMCSKFSNANVVSPEQLAELEAEEKQAEMRLDEHMAKKKQYETEQNRIMKEIPATEFGISKLQMELGSVEKQISDAEKQVQTLSKKSDGPSKEDLDKISELKLTITKLQVEISKLQVSKTKIDDEIKGLQDQILQAGGVKLRSQKATVDGIVQLIDGCNDQIKKLKVEKTTREKALVKIESSIERKEAEMQEAEAEYEQVEKSLVEVSKAQVTLKAQLSDAEGALEDKASEKESLKAELDSKSTVITNFKNVEMRIMSSIAEKEKIVKDAQKLVKQLTATIATLQLQTTGFEEEPVEPLREYTEDEMAMMDPAILEHDIEKLNETINKMTPNLNALTEYRQKMAVYLTRFKELEDSTAKRDEIRNAHEKLRKKRLDEFMDGFYTISYKLKEMYQMITLGGNAELELVDSMDPFSEGIIFSVMPPKKSWKNICNLSGGEKTLSSLALVFALHHYKPTPLYFMDEIDAALDFRNVSIVANYIKERTKNAQFIIVSLRNNMFELADRLVGIYKTENTTKSITINPNTIVIE</sequence>
<accession>A0A1Y2CY97</accession>
<reference evidence="14 15" key="1">
    <citation type="submission" date="2016-07" db="EMBL/GenBank/DDBJ databases">
        <title>Pervasive Adenine N6-methylation of Active Genes in Fungi.</title>
        <authorList>
            <consortium name="DOE Joint Genome Institute"/>
            <person name="Mondo S.J."/>
            <person name="Dannebaum R.O."/>
            <person name="Kuo R.C."/>
            <person name="Labutti K."/>
            <person name="Haridas S."/>
            <person name="Kuo A."/>
            <person name="Salamov A."/>
            <person name="Ahrendt S.R."/>
            <person name="Lipzen A."/>
            <person name="Sullivan W."/>
            <person name="Andreopoulos W.B."/>
            <person name="Clum A."/>
            <person name="Lindquist E."/>
            <person name="Daum C."/>
            <person name="Ramamoorthy G.K."/>
            <person name="Gryganskyi A."/>
            <person name="Culley D."/>
            <person name="Magnuson J.K."/>
            <person name="James T.Y."/>
            <person name="O'Malley M.A."/>
            <person name="Stajich J.E."/>
            <person name="Spatafora J.W."/>
            <person name="Visel A."/>
            <person name="Grigoriev I.V."/>
        </authorList>
    </citation>
    <scope>NUCLEOTIDE SEQUENCE [LARGE SCALE GENOMIC DNA]</scope>
    <source>
        <strain evidence="14 15">JEL800</strain>
    </source>
</reference>
<evidence type="ECO:0000256" key="10">
    <source>
        <dbReference type="ARBA" id="ARBA00023306"/>
    </source>
</evidence>
<keyword evidence="9 11" id="KW-0539">Nucleus</keyword>
<feature type="coiled-coil region" evidence="12">
    <location>
        <begin position="760"/>
        <end position="861"/>
    </location>
</feature>
<dbReference type="GO" id="GO:0005634">
    <property type="term" value="C:nucleus"/>
    <property type="evidence" value="ECO:0007669"/>
    <property type="project" value="UniProtKB-SubCell"/>
</dbReference>
<dbReference type="STRING" id="329046.A0A1Y2CY97"/>
<dbReference type="Gene3D" id="1.20.1060.20">
    <property type="match status" value="1"/>
</dbReference>
<evidence type="ECO:0000256" key="7">
    <source>
        <dbReference type="ARBA" id="ARBA00023054"/>
    </source>
</evidence>
<name>A0A1Y2CY97_9FUNG</name>
<evidence type="ECO:0000256" key="12">
    <source>
        <dbReference type="SAM" id="Coils"/>
    </source>
</evidence>
<comment type="subcellular location">
    <subcellularLocation>
        <location evidence="1 11">Nucleus</location>
    </subcellularLocation>
</comment>
<dbReference type="InterPro" id="IPR027417">
    <property type="entry name" value="P-loop_NTPase"/>
</dbReference>
<feature type="coiled-coil region" evidence="12">
    <location>
        <begin position="525"/>
        <end position="566"/>
    </location>
</feature>
<evidence type="ECO:0000259" key="13">
    <source>
        <dbReference type="SMART" id="SM00968"/>
    </source>
</evidence>
<dbReference type="GO" id="GO:0051301">
    <property type="term" value="P:cell division"/>
    <property type="evidence" value="ECO:0007669"/>
    <property type="project" value="UniProtKB-KW"/>
</dbReference>
<dbReference type="SUPFAM" id="SSF52540">
    <property type="entry name" value="P-loop containing nucleoside triphosphate hydrolases"/>
    <property type="match status" value="1"/>
</dbReference>
<dbReference type="FunFam" id="3.40.50.300:FF:000585">
    <property type="entry name" value="Structural maintenance of chromosomes 4"/>
    <property type="match status" value="1"/>
</dbReference>
<evidence type="ECO:0000256" key="4">
    <source>
        <dbReference type="ARBA" id="ARBA00022741"/>
    </source>
</evidence>
<dbReference type="Gene3D" id="3.40.50.300">
    <property type="entry name" value="P-loop containing nucleotide triphosphate hydrolases"/>
    <property type="match status" value="2"/>
</dbReference>
<evidence type="ECO:0000256" key="9">
    <source>
        <dbReference type="ARBA" id="ARBA00023242"/>
    </source>
</evidence>
<dbReference type="EMBL" id="MCGO01000004">
    <property type="protein sequence ID" value="ORY52011.1"/>
    <property type="molecule type" value="Genomic_DNA"/>
</dbReference>
<feature type="coiled-coil region" evidence="12">
    <location>
        <begin position="244"/>
        <end position="278"/>
    </location>
</feature>
<dbReference type="Gene3D" id="3.30.70.1620">
    <property type="match status" value="1"/>
</dbReference>
<dbReference type="InterPro" id="IPR024704">
    <property type="entry name" value="SMC"/>
</dbReference>
<dbReference type="Proteomes" id="UP000193642">
    <property type="component" value="Unassembled WGS sequence"/>
</dbReference>
<evidence type="ECO:0000256" key="5">
    <source>
        <dbReference type="ARBA" id="ARBA00022776"/>
    </source>
</evidence>
<evidence type="ECO:0000256" key="1">
    <source>
        <dbReference type="ARBA" id="ARBA00004123"/>
    </source>
</evidence>
<evidence type="ECO:0000256" key="8">
    <source>
        <dbReference type="ARBA" id="ARBA00023067"/>
    </source>
</evidence>
<dbReference type="GO" id="GO:0005524">
    <property type="term" value="F:ATP binding"/>
    <property type="evidence" value="ECO:0007669"/>
    <property type="project" value="UniProtKB-KW"/>
</dbReference>
<comment type="caution">
    <text evidence="14">The sequence shown here is derived from an EMBL/GenBank/DDBJ whole genome shotgun (WGS) entry which is preliminary data.</text>
</comment>
<evidence type="ECO:0000256" key="3">
    <source>
        <dbReference type="ARBA" id="ARBA00022618"/>
    </source>
</evidence>
<keyword evidence="3" id="KW-0132">Cell division</keyword>
<dbReference type="PANTHER" id="PTHR18937:SF172">
    <property type="entry name" value="STRUCTURAL MAINTENANCE OF CHROMOSOMES PROTEIN"/>
    <property type="match status" value="1"/>
</dbReference>
<keyword evidence="10" id="KW-0131">Cell cycle</keyword>
<evidence type="ECO:0000256" key="2">
    <source>
        <dbReference type="ARBA" id="ARBA00006005"/>
    </source>
</evidence>
<feature type="coiled-coil region" evidence="12">
    <location>
        <begin position="416"/>
        <end position="457"/>
    </location>
</feature>
<keyword evidence="6" id="KW-0067">ATP-binding</keyword>
<keyword evidence="15" id="KW-1185">Reference proteome</keyword>
<dbReference type="SMART" id="SM00968">
    <property type="entry name" value="SMC_hinge"/>
    <property type="match status" value="1"/>
</dbReference>
<dbReference type="InterPro" id="IPR003395">
    <property type="entry name" value="RecF/RecN/SMC_N"/>
</dbReference>
<keyword evidence="5" id="KW-0498">Mitosis</keyword>